<organism evidence="3 4">
    <name type="scientific">Polarella glacialis</name>
    <name type="common">Dinoflagellate</name>
    <dbReference type="NCBI Taxonomy" id="89957"/>
    <lineage>
        <taxon>Eukaryota</taxon>
        <taxon>Sar</taxon>
        <taxon>Alveolata</taxon>
        <taxon>Dinophyceae</taxon>
        <taxon>Suessiales</taxon>
        <taxon>Suessiaceae</taxon>
        <taxon>Polarella</taxon>
    </lineage>
</organism>
<keyword evidence="2" id="KW-0732">Signal</keyword>
<feature type="chain" id="PRO_5032732408" evidence="2">
    <location>
        <begin position="29"/>
        <end position="168"/>
    </location>
</feature>
<feature type="signal peptide" evidence="2">
    <location>
        <begin position="1"/>
        <end position="28"/>
    </location>
</feature>
<proteinExistence type="predicted"/>
<evidence type="ECO:0000313" key="3">
    <source>
        <dbReference type="EMBL" id="CAE8696277.1"/>
    </source>
</evidence>
<feature type="compositionally biased region" description="Low complexity" evidence="1">
    <location>
        <begin position="79"/>
        <end position="93"/>
    </location>
</feature>
<feature type="non-terminal residue" evidence="3">
    <location>
        <position position="168"/>
    </location>
</feature>
<feature type="region of interest" description="Disordered" evidence="1">
    <location>
        <begin position="67"/>
        <end position="97"/>
    </location>
</feature>
<sequence length="168" mass="18910">VQFRPGGRSRRLRLSLWIFLTLKPPTRQWGPCSRPTSLQRGLIGVLANCPCRSSGSFATPPVRTRWARLGRGPRGSKVRTSSATPTTRPSATRAWRRPGRWQRGCQTSWAHCQILLRSTWWSARPTCAASRQRPRCAVGWAPAACASSWTWAWERSTAPRSSATWSPR</sequence>
<dbReference type="EMBL" id="CAJNNW010028477">
    <property type="protein sequence ID" value="CAE8696277.1"/>
    <property type="molecule type" value="Genomic_DNA"/>
</dbReference>
<gene>
    <name evidence="3" type="ORF">PGLA2088_LOCUS29763</name>
</gene>
<evidence type="ECO:0000313" key="4">
    <source>
        <dbReference type="Proteomes" id="UP000626109"/>
    </source>
</evidence>
<reference evidence="3" key="1">
    <citation type="submission" date="2021-02" db="EMBL/GenBank/DDBJ databases">
        <authorList>
            <person name="Dougan E. K."/>
            <person name="Rhodes N."/>
            <person name="Thang M."/>
            <person name="Chan C."/>
        </authorList>
    </citation>
    <scope>NUCLEOTIDE SEQUENCE</scope>
</reference>
<evidence type="ECO:0000256" key="2">
    <source>
        <dbReference type="SAM" id="SignalP"/>
    </source>
</evidence>
<protein>
    <submittedName>
        <fullName evidence="3">Uncharacterized protein</fullName>
    </submittedName>
</protein>
<dbReference type="AlphaFoldDB" id="A0A813K9Z6"/>
<name>A0A813K9Z6_POLGL</name>
<evidence type="ECO:0000256" key="1">
    <source>
        <dbReference type="SAM" id="MobiDB-lite"/>
    </source>
</evidence>
<accession>A0A813K9Z6</accession>
<feature type="non-terminal residue" evidence="3">
    <location>
        <position position="1"/>
    </location>
</feature>
<dbReference type="Proteomes" id="UP000626109">
    <property type="component" value="Unassembled WGS sequence"/>
</dbReference>
<comment type="caution">
    <text evidence="3">The sequence shown here is derived from an EMBL/GenBank/DDBJ whole genome shotgun (WGS) entry which is preliminary data.</text>
</comment>